<feature type="domain" description="HTH gntR-type" evidence="4">
    <location>
        <begin position="46"/>
        <end position="113"/>
    </location>
</feature>
<comment type="caution">
    <text evidence="5">The sequence shown here is derived from an EMBL/GenBank/DDBJ whole genome shotgun (WGS) entry which is preliminary data.</text>
</comment>
<dbReference type="SMART" id="SM00895">
    <property type="entry name" value="FCD"/>
    <property type="match status" value="1"/>
</dbReference>
<name>A0A318VAZ9_9GAMM</name>
<dbReference type="Pfam" id="PF07729">
    <property type="entry name" value="FCD"/>
    <property type="match status" value="1"/>
</dbReference>
<dbReference type="SMART" id="SM00345">
    <property type="entry name" value="HTH_GNTR"/>
    <property type="match status" value="1"/>
</dbReference>
<evidence type="ECO:0000256" key="3">
    <source>
        <dbReference type="ARBA" id="ARBA00023163"/>
    </source>
</evidence>
<keyword evidence="3" id="KW-0804">Transcription</keyword>
<evidence type="ECO:0000256" key="2">
    <source>
        <dbReference type="ARBA" id="ARBA00023125"/>
    </source>
</evidence>
<organism evidence="5 6">
    <name type="scientific">Marinomonas alcarazii</name>
    <dbReference type="NCBI Taxonomy" id="491949"/>
    <lineage>
        <taxon>Bacteria</taxon>
        <taxon>Pseudomonadati</taxon>
        <taxon>Pseudomonadota</taxon>
        <taxon>Gammaproteobacteria</taxon>
        <taxon>Oceanospirillales</taxon>
        <taxon>Oceanospirillaceae</taxon>
        <taxon>Marinomonas</taxon>
    </lineage>
</organism>
<dbReference type="EMBL" id="QKLW01000005">
    <property type="protein sequence ID" value="PYF81079.1"/>
    <property type="molecule type" value="Genomic_DNA"/>
</dbReference>
<dbReference type="Gene3D" id="1.20.120.530">
    <property type="entry name" value="GntR ligand-binding domain-like"/>
    <property type="match status" value="1"/>
</dbReference>
<dbReference type="InterPro" id="IPR011711">
    <property type="entry name" value="GntR_C"/>
</dbReference>
<evidence type="ECO:0000313" key="5">
    <source>
        <dbReference type="EMBL" id="PYF81079.1"/>
    </source>
</evidence>
<dbReference type="SUPFAM" id="SSF48008">
    <property type="entry name" value="GntR ligand-binding domain-like"/>
    <property type="match status" value="1"/>
</dbReference>
<evidence type="ECO:0000259" key="4">
    <source>
        <dbReference type="PROSITE" id="PS50949"/>
    </source>
</evidence>
<dbReference type="GO" id="GO:0003700">
    <property type="term" value="F:DNA-binding transcription factor activity"/>
    <property type="evidence" value="ECO:0007669"/>
    <property type="project" value="InterPro"/>
</dbReference>
<dbReference type="InterPro" id="IPR036388">
    <property type="entry name" value="WH-like_DNA-bd_sf"/>
</dbReference>
<evidence type="ECO:0000313" key="6">
    <source>
        <dbReference type="Proteomes" id="UP000247551"/>
    </source>
</evidence>
<reference evidence="5 6" key="1">
    <citation type="submission" date="2018-06" db="EMBL/GenBank/DDBJ databases">
        <title>Genomic Encyclopedia of Type Strains, Phase III (KMG-III): the genomes of soil and plant-associated and newly described type strains.</title>
        <authorList>
            <person name="Whitman W."/>
        </authorList>
    </citation>
    <scope>NUCLEOTIDE SEQUENCE [LARGE SCALE GENOMIC DNA]</scope>
    <source>
        <strain evidence="5 6">CECT 7730</strain>
    </source>
</reference>
<keyword evidence="6" id="KW-1185">Reference proteome</keyword>
<dbReference type="Proteomes" id="UP000247551">
    <property type="component" value="Unassembled WGS sequence"/>
</dbReference>
<dbReference type="SUPFAM" id="SSF46785">
    <property type="entry name" value="Winged helix' DNA-binding domain"/>
    <property type="match status" value="1"/>
</dbReference>
<gene>
    <name evidence="5" type="ORF">DFP75_105169</name>
</gene>
<dbReference type="PROSITE" id="PS50949">
    <property type="entry name" value="HTH_GNTR"/>
    <property type="match status" value="1"/>
</dbReference>
<keyword evidence="1" id="KW-0805">Transcription regulation</keyword>
<protein>
    <submittedName>
        <fullName evidence="5">GntR family transcriptional regulator</fullName>
    </submittedName>
</protein>
<dbReference type="PANTHER" id="PTHR43537:SF20">
    <property type="entry name" value="HTH-TYPE TRANSCRIPTIONAL REPRESSOR GLAR"/>
    <property type="match status" value="1"/>
</dbReference>
<keyword evidence="2" id="KW-0238">DNA-binding</keyword>
<dbReference type="InterPro" id="IPR008920">
    <property type="entry name" value="TF_FadR/GntR_C"/>
</dbReference>
<proteinExistence type="predicted"/>
<dbReference type="AlphaFoldDB" id="A0A318VAZ9"/>
<dbReference type="GO" id="GO:0003677">
    <property type="term" value="F:DNA binding"/>
    <property type="evidence" value="ECO:0007669"/>
    <property type="project" value="UniProtKB-KW"/>
</dbReference>
<sequence>MTKKTSDGVFLFAYTLECLCSCYSTDVLKEKERPFEFSMINSDDRKLVGQSVYEQLRSDIVTGKLLPGEKLKLNALRIRYSASVNTLRETLMRLVSDGFVLFVDQKGFTVKPVSTADLHELLELRQMLELSAVRKSMENKTGQMEWKSALISAQFRLNCVEKQMMEDEASHVEAWEKADRDFHVTMVSHCGSQQLIRYHASVIELYMRYQVLALNRRPFRGQASMEEHQQLLKHLLDDETELVLSILDSHIQKGLFLPDAEKVPLDMKSKAIA</sequence>
<dbReference type="Gene3D" id="1.10.10.10">
    <property type="entry name" value="Winged helix-like DNA-binding domain superfamily/Winged helix DNA-binding domain"/>
    <property type="match status" value="1"/>
</dbReference>
<dbReference type="Pfam" id="PF00392">
    <property type="entry name" value="GntR"/>
    <property type="match status" value="1"/>
</dbReference>
<dbReference type="InterPro" id="IPR000524">
    <property type="entry name" value="Tscrpt_reg_HTH_GntR"/>
</dbReference>
<dbReference type="InterPro" id="IPR036390">
    <property type="entry name" value="WH_DNA-bd_sf"/>
</dbReference>
<accession>A0A318VAZ9</accession>
<evidence type="ECO:0000256" key="1">
    <source>
        <dbReference type="ARBA" id="ARBA00023015"/>
    </source>
</evidence>
<dbReference type="PANTHER" id="PTHR43537">
    <property type="entry name" value="TRANSCRIPTIONAL REGULATOR, GNTR FAMILY"/>
    <property type="match status" value="1"/>
</dbReference>